<protein>
    <recommendedName>
        <fullName evidence="5">Putative 3-methyladenine DNA glycosylase</fullName>
        <ecNumber evidence="5">3.2.2.-</ecNumber>
    </recommendedName>
</protein>
<dbReference type="InterPro" id="IPR011034">
    <property type="entry name" value="Formyl_transferase-like_C_sf"/>
</dbReference>
<keyword evidence="4 5" id="KW-0234">DNA repair</keyword>
<dbReference type="HAMAP" id="MF_00527">
    <property type="entry name" value="3MGH"/>
    <property type="match status" value="1"/>
</dbReference>
<reference evidence="6" key="1">
    <citation type="submission" date="2022-10" db="EMBL/GenBank/DDBJ databases">
        <title>Rhodococcus sp.75.</title>
        <authorList>
            <person name="Sun M."/>
        </authorList>
    </citation>
    <scope>NUCLEOTIDE SEQUENCE</scope>
    <source>
        <strain evidence="6">75</strain>
    </source>
</reference>
<dbReference type="RefSeq" id="WP_265381468.1">
    <property type="nucleotide sequence ID" value="NZ_CP110615.1"/>
</dbReference>
<dbReference type="PANTHER" id="PTHR10429">
    <property type="entry name" value="DNA-3-METHYLADENINE GLYCOSYLASE"/>
    <property type="match status" value="1"/>
</dbReference>
<accession>A0ABY6NW70</accession>
<keyword evidence="7" id="KW-1185">Reference proteome</keyword>
<dbReference type="GO" id="GO:0016798">
    <property type="term" value="F:hydrolase activity, acting on glycosyl bonds"/>
    <property type="evidence" value="ECO:0007669"/>
    <property type="project" value="UniProtKB-KW"/>
</dbReference>
<evidence type="ECO:0000256" key="5">
    <source>
        <dbReference type="HAMAP-Rule" id="MF_00527"/>
    </source>
</evidence>
<evidence type="ECO:0000313" key="7">
    <source>
        <dbReference type="Proteomes" id="UP001164965"/>
    </source>
</evidence>
<evidence type="ECO:0000256" key="4">
    <source>
        <dbReference type="ARBA" id="ARBA00023204"/>
    </source>
</evidence>
<keyword evidence="3 5" id="KW-0378">Hydrolase</keyword>
<comment type="similarity">
    <text evidence="1 5">Belongs to the DNA glycosylase MPG family.</text>
</comment>
<organism evidence="6 7">
    <name type="scientific">Rhodococcus antarcticus</name>
    <dbReference type="NCBI Taxonomy" id="2987751"/>
    <lineage>
        <taxon>Bacteria</taxon>
        <taxon>Bacillati</taxon>
        <taxon>Actinomycetota</taxon>
        <taxon>Actinomycetes</taxon>
        <taxon>Mycobacteriales</taxon>
        <taxon>Nocardiaceae</taxon>
        <taxon>Rhodococcus</taxon>
    </lineage>
</organism>
<keyword evidence="2 5" id="KW-0227">DNA damage</keyword>
<dbReference type="NCBIfam" id="NF002003">
    <property type="entry name" value="PRK00802.1-3"/>
    <property type="match status" value="1"/>
</dbReference>
<dbReference type="SUPFAM" id="SSF50486">
    <property type="entry name" value="FMT C-terminal domain-like"/>
    <property type="match status" value="1"/>
</dbReference>
<sequence>MSALEGTAEAAARALLGATLHGRGVSARIVEVEAYAGVQDPASHAFRGRTARTAVMFGPAGRLYAYFVYGMHTCLNVSAGPDGQAAAVLLRAAEVLTGVDTATARRPTARRPPDLARGPANLALALGITLADGGTDLLAGGEVRLELHEPVVEVALGPRVGVSTAADVPWRFWLPGSPAVSAYRRSPRAP</sequence>
<gene>
    <name evidence="6" type="ORF">RHODO2019_08910</name>
</gene>
<keyword evidence="6" id="KW-0326">Glycosidase</keyword>
<dbReference type="EMBL" id="CP110615">
    <property type="protein sequence ID" value="UZJ23361.1"/>
    <property type="molecule type" value="Genomic_DNA"/>
</dbReference>
<dbReference type="Gene3D" id="3.10.300.10">
    <property type="entry name" value="Methylpurine-DNA glycosylase (MPG)"/>
    <property type="match status" value="1"/>
</dbReference>
<dbReference type="InterPro" id="IPR003180">
    <property type="entry name" value="MPG"/>
</dbReference>
<dbReference type="InterPro" id="IPR036995">
    <property type="entry name" value="MPG_sf"/>
</dbReference>
<evidence type="ECO:0000256" key="3">
    <source>
        <dbReference type="ARBA" id="ARBA00022801"/>
    </source>
</evidence>
<dbReference type="NCBIfam" id="TIGR00567">
    <property type="entry name" value="3mg"/>
    <property type="match status" value="1"/>
</dbReference>
<evidence type="ECO:0000256" key="1">
    <source>
        <dbReference type="ARBA" id="ARBA00009232"/>
    </source>
</evidence>
<dbReference type="CDD" id="cd00540">
    <property type="entry name" value="AAG"/>
    <property type="match status" value="1"/>
</dbReference>
<name>A0ABY6NW70_9NOCA</name>
<evidence type="ECO:0000313" key="6">
    <source>
        <dbReference type="EMBL" id="UZJ23361.1"/>
    </source>
</evidence>
<proteinExistence type="inferred from homology"/>
<dbReference type="EC" id="3.2.2.-" evidence="5"/>
<evidence type="ECO:0000256" key="2">
    <source>
        <dbReference type="ARBA" id="ARBA00022763"/>
    </source>
</evidence>
<dbReference type="Pfam" id="PF02245">
    <property type="entry name" value="Pur_DNA_glyco"/>
    <property type="match status" value="1"/>
</dbReference>
<dbReference type="Proteomes" id="UP001164965">
    <property type="component" value="Chromosome"/>
</dbReference>
<dbReference type="PANTHER" id="PTHR10429:SF0">
    <property type="entry name" value="DNA-3-METHYLADENINE GLYCOSYLASE"/>
    <property type="match status" value="1"/>
</dbReference>